<evidence type="ECO:0000313" key="2">
    <source>
        <dbReference type="Proteomes" id="UP001202052"/>
    </source>
</evidence>
<name>A0ABT0P4U3_9ACTN</name>
<proteinExistence type="predicted"/>
<accession>A0ABT0P4U3</accession>
<dbReference type="RefSeq" id="WP_249493329.1">
    <property type="nucleotide sequence ID" value="NZ_JAMCCK010000076.1"/>
</dbReference>
<organism evidence="1 2">
    <name type="scientific">Streptomyces lavenduligriseus</name>
    <dbReference type="NCBI Taxonomy" id="67315"/>
    <lineage>
        <taxon>Bacteria</taxon>
        <taxon>Bacillati</taxon>
        <taxon>Actinomycetota</taxon>
        <taxon>Actinomycetes</taxon>
        <taxon>Kitasatosporales</taxon>
        <taxon>Streptomycetaceae</taxon>
        <taxon>Streptomyces</taxon>
    </lineage>
</organism>
<comment type="caution">
    <text evidence="1">The sequence shown here is derived from an EMBL/GenBank/DDBJ whole genome shotgun (WGS) entry which is preliminary data.</text>
</comment>
<dbReference type="InterPro" id="IPR045934">
    <property type="entry name" value="DUF6354"/>
</dbReference>
<sequence>MTGRIPAATGRTVAEGQLYRDLDRYMAGRDRRLRVGPIGPDGRAACVVEHDLHQGGALVGRTTPIHVDNLANPRKFELLQDSDAVVADPRYTRLLTAMAAVHGPAATPRDYARAAYDALGLESNVA</sequence>
<dbReference type="EMBL" id="JAMCCK010000076">
    <property type="protein sequence ID" value="MCL3998759.1"/>
    <property type="molecule type" value="Genomic_DNA"/>
</dbReference>
<dbReference type="Pfam" id="PF19881">
    <property type="entry name" value="DUF6354"/>
    <property type="match status" value="1"/>
</dbReference>
<reference evidence="1 2" key="1">
    <citation type="submission" date="2022-05" db="EMBL/GenBank/DDBJ databases">
        <title>Genome Resource of Streptomyces lavenduligriseus GA1-1, a Strain with Broad-Spectrum Antifungal Activity against Phytopathogenic Fungi.</title>
        <authorList>
            <person name="Qi D."/>
        </authorList>
    </citation>
    <scope>NUCLEOTIDE SEQUENCE [LARGE SCALE GENOMIC DNA]</scope>
    <source>
        <strain evidence="1 2">GA1-1</strain>
    </source>
</reference>
<protein>
    <submittedName>
        <fullName evidence="1">DUF6354 family protein</fullName>
    </submittedName>
</protein>
<evidence type="ECO:0000313" key="1">
    <source>
        <dbReference type="EMBL" id="MCL3998759.1"/>
    </source>
</evidence>
<keyword evidence="2" id="KW-1185">Reference proteome</keyword>
<dbReference type="Proteomes" id="UP001202052">
    <property type="component" value="Unassembled WGS sequence"/>
</dbReference>
<gene>
    <name evidence="1" type="ORF">M4438_35555</name>
</gene>